<gene>
    <name evidence="5" type="ORF">SAMN04488023_15126</name>
</gene>
<keyword evidence="6" id="KW-1185">Reference proteome</keyword>
<dbReference type="InterPro" id="IPR001387">
    <property type="entry name" value="Cro/C1-type_HTH"/>
</dbReference>
<sequence>MIVSLANQKQTNLPTFIMTEIQRLKEVIGLLGFKTQKDFADRLKLTAGALSDATRGRRGDLVSQSLKDRLELVFNLNIEWLESGIGEPFVKKGPIISESKEGVPYFDISLAEIDHVLNEEQAEYFVNYKPFNDCTAYLPVYGDSMYPKYASGEIIAVREITNYEVLQWGEAYVVMMNEDANSLRSIKLIYQHSNETKLILRSSNPNFKGDTVVEKKNIAALYIIKGKITRNLI</sequence>
<proteinExistence type="predicted"/>
<dbReference type="PANTHER" id="PTHR40661">
    <property type="match status" value="1"/>
</dbReference>
<evidence type="ECO:0000313" key="6">
    <source>
        <dbReference type="Proteomes" id="UP000199572"/>
    </source>
</evidence>
<keyword evidence="1" id="KW-0805">Transcription regulation</keyword>
<dbReference type="STRING" id="390241.SAMN04488023_15126"/>
<reference evidence="6" key="1">
    <citation type="submission" date="2016-10" db="EMBL/GenBank/DDBJ databases">
        <authorList>
            <person name="Varghese N."/>
            <person name="Submissions S."/>
        </authorList>
    </citation>
    <scope>NUCLEOTIDE SEQUENCE [LARGE SCALE GENOMIC DNA]</scope>
    <source>
        <strain evidence="6">DSM 18610</strain>
    </source>
</reference>
<dbReference type="Gene3D" id="1.10.260.40">
    <property type="entry name" value="lambda repressor-like DNA-binding domains"/>
    <property type="match status" value="1"/>
</dbReference>
<dbReference type="Gene3D" id="2.10.109.10">
    <property type="entry name" value="Umud Fragment, subunit A"/>
    <property type="match status" value="1"/>
</dbReference>
<dbReference type="InterPro" id="IPR039418">
    <property type="entry name" value="LexA-like"/>
</dbReference>
<dbReference type="Proteomes" id="UP000199572">
    <property type="component" value="Unassembled WGS sequence"/>
</dbReference>
<evidence type="ECO:0000256" key="1">
    <source>
        <dbReference type="ARBA" id="ARBA00023015"/>
    </source>
</evidence>
<dbReference type="InterPro" id="IPR036286">
    <property type="entry name" value="LexA/Signal_pep-like_sf"/>
</dbReference>
<keyword evidence="3" id="KW-0804">Transcription</keyword>
<dbReference type="InterPro" id="IPR010982">
    <property type="entry name" value="Lambda_DNA-bd_dom_sf"/>
</dbReference>
<name>A0A1H9VWP1_9SPHI</name>
<dbReference type="CDD" id="cd06529">
    <property type="entry name" value="S24_LexA-like"/>
    <property type="match status" value="1"/>
</dbReference>
<dbReference type="EMBL" id="FOGG01000051">
    <property type="protein sequence ID" value="SES26220.1"/>
    <property type="molecule type" value="Genomic_DNA"/>
</dbReference>
<dbReference type="Pfam" id="PF00717">
    <property type="entry name" value="Peptidase_S24"/>
    <property type="match status" value="1"/>
</dbReference>
<dbReference type="InterPro" id="IPR015927">
    <property type="entry name" value="Peptidase_S24_S26A/B/C"/>
</dbReference>
<keyword evidence="2" id="KW-0238">DNA-binding</keyword>
<organism evidence="5 6">
    <name type="scientific">Pedobacter rhizosphaerae</name>
    <dbReference type="NCBI Taxonomy" id="390241"/>
    <lineage>
        <taxon>Bacteria</taxon>
        <taxon>Pseudomonadati</taxon>
        <taxon>Bacteroidota</taxon>
        <taxon>Sphingobacteriia</taxon>
        <taxon>Sphingobacteriales</taxon>
        <taxon>Sphingobacteriaceae</taxon>
        <taxon>Pedobacter</taxon>
    </lineage>
</organism>
<dbReference type="PANTHER" id="PTHR40661:SF3">
    <property type="entry name" value="FELS-1 PROPHAGE TRANSCRIPTIONAL REGULATOR"/>
    <property type="match status" value="1"/>
</dbReference>
<feature type="domain" description="HTH cro/C1-type" evidence="4">
    <location>
        <begin position="23"/>
        <end position="81"/>
    </location>
</feature>
<evidence type="ECO:0000256" key="3">
    <source>
        <dbReference type="ARBA" id="ARBA00023163"/>
    </source>
</evidence>
<protein>
    <recommendedName>
        <fullName evidence="4">HTH cro/C1-type domain-containing protein</fullName>
    </recommendedName>
</protein>
<accession>A0A1H9VWP1</accession>
<dbReference type="SUPFAM" id="SSF51306">
    <property type="entry name" value="LexA/Signal peptidase"/>
    <property type="match status" value="1"/>
</dbReference>
<dbReference type="AlphaFoldDB" id="A0A1H9VWP1"/>
<evidence type="ECO:0000256" key="2">
    <source>
        <dbReference type="ARBA" id="ARBA00023125"/>
    </source>
</evidence>
<dbReference type="GO" id="GO:0003677">
    <property type="term" value="F:DNA binding"/>
    <property type="evidence" value="ECO:0007669"/>
    <property type="project" value="UniProtKB-KW"/>
</dbReference>
<dbReference type="SMART" id="SM00530">
    <property type="entry name" value="HTH_XRE"/>
    <property type="match status" value="1"/>
</dbReference>
<dbReference type="CDD" id="cd00093">
    <property type="entry name" value="HTH_XRE"/>
    <property type="match status" value="1"/>
</dbReference>
<evidence type="ECO:0000259" key="4">
    <source>
        <dbReference type="SMART" id="SM00530"/>
    </source>
</evidence>
<evidence type="ECO:0000313" key="5">
    <source>
        <dbReference type="EMBL" id="SES26220.1"/>
    </source>
</evidence>